<evidence type="ECO:0008006" key="3">
    <source>
        <dbReference type="Google" id="ProtNLM"/>
    </source>
</evidence>
<protein>
    <recommendedName>
        <fullName evidence="3">Gliding motility-associated lipoprotein GldB</fullName>
    </recommendedName>
</protein>
<name>A0A9D1VRQ3_9BACT</name>
<dbReference type="EMBL" id="DXFB01000133">
    <property type="protein sequence ID" value="HIX45558.1"/>
    <property type="molecule type" value="Genomic_DNA"/>
</dbReference>
<gene>
    <name evidence="1" type="ORF">H9982_04995</name>
</gene>
<dbReference type="Proteomes" id="UP000824246">
    <property type="component" value="Unassembled WGS sequence"/>
</dbReference>
<dbReference type="Pfam" id="PF25594">
    <property type="entry name" value="GldB_lipo"/>
    <property type="match status" value="1"/>
</dbReference>
<evidence type="ECO:0000313" key="2">
    <source>
        <dbReference type="Proteomes" id="UP000824246"/>
    </source>
</evidence>
<reference evidence="1" key="2">
    <citation type="submission" date="2021-04" db="EMBL/GenBank/DDBJ databases">
        <authorList>
            <person name="Gilroy R."/>
        </authorList>
    </citation>
    <scope>NUCLEOTIDE SEQUENCE</scope>
    <source>
        <strain evidence="1">ChiHjej12B11-16260</strain>
    </source>
</reference>
<accession>A0A9D1VRQ3</accession>
<reference evidence="1" key="1">
    <citation type="journal article" date="2021" name="PeerJ">
        <title>Extensive microbial diversity within the chicken gut microbiome revealed by metagenomics and culture.</title>
        <authorList>
            <person name="Gilroy R."/>
            <person name="Ravi A."/>
            <person name="Getino M."/>
            <person name="Pursley I."/>
            <person name="Horton D.L."/>
            <person name="Alikhan N.F."/>
            <person name="Baker D."/>
            <person name="Gharbi K."/>
            <person name="Hall N."/>
            <person name="Watson M."/>
            <person name="Adriaenssens E.M."/>
            <person name="Foster-Nyarko E."/>
            <person name="Jarju S."/>
            <person name="Secka A."/>
            <person name="Antonio M."/>
            <person name="Oren A."/>
            <person name="Chaudhuri R.R."/>
            <person name="La Ragione R."/>
            <person name="Hildebrand F."/>
            <person name="Pallen M.J."/>
        </authorList>
    </citation>
    <scope>NUCLEOTIDE SEQUENCE</scope>
    <source>
        <strain evidence="1">ChiHjej12B11-16260</strain>
    </source>
</reference>
<organism evidence="1 2">
    <name type="scientific">Candidatus Barnesiella excrementipullorum</name>
    <dbReference type="NCBI Taxonomy" id="2838479"/>
    <lineage>
        <taxon>Bacteria</taxon>
        <taxon>Pseudomonadati</taxon>
        <taxon>Bacteroidota</taxon>
        <taxon>Bacteroidia</taxon>
        <taxon>Bacteroidales</taxon>
        <taxon>Barnesiellaceae</taxon>
        <taxon>Barnesiella</taxon>
    </lineage>
</organism>
<comment type="caution">
    <text evidence="1">The sequence shown here is derived from an EMBL/GenBank/DDBJ whole genome shotgun (WGS) entry which is preliminary data.</text>
</comment>
<sequence>MKRYLSGVLLAAVAIVSWTGCNRQPDYRIQPQTAIEPQIVRFDSLLLQYDTLTDTAQYRQMATGLAPFWRIYGQHILGLSDAPYFRNGIRRFLQDTAIAQLYTDTERSFTDLADEKRQLAALAARYATLFPHRPAPVFQTHISGLNQSIVTVDSLVSVSLDCYLGKDYPLYGQRYNSYELDSHNRSRIVPDVGEVLLRNALPAPHMATLLDAMIYEGRILYLLAGLLDDNDAARLTGYTPEEIEWCIDNEANIWNAIVGSNHLFASDNMTLRKYIAPAPFTAPLSQDVPGRIGRWVGWRIIERYAGKTGMSPAQLAADTTSATDVLRLSHYTGK</sequence>
<dbReference type="InterPro" id="IPR019853">
    <property type="entry name" value="GldB-like"/>
</dbReference>
<proteinExistence type="predicted"/>
<evidence type="ECO:0000313" key="1">
    <source>
        <dbReference type="EMBL" id="HIX45558.1"/>
    </source>
</evidence>
<dbReference type="PROSITE" id="PS51257">
    <property type="entry name" value="PROKAR_LIPOPROTEIN"/>
    <property type="match status" value="1"/>
</dbReference>
<dbReference type="AlphaFoldDB" id="A0A9D1VRQ3"/>